<feature type="transmembrane region" description="Helical" evidence="7">
    <location>
        <begin position="260"/>
        <end position="280"/>
    </location>
</feature>
<dbReference type="PRINTS" id="PR01435">
    <property type="entry name" value="NPOXDRDTASE5"/>
</dbReference>
<protein>
    <submittedName>
        <fullName evidence="10">NADH-quinone oxidoreductase subunit L</fullName>
    </submittedName>
</protein>
<gene>
    <name evidence="10" type="primary">nuoL</name>
    <name evidence="10" type="ORF">GCM10022404_21300</name>
</gene>
<feature type="transmembrane region" description="Helical" evidence="7">
    <location>
        <begin position="141"/>
        <end position="160"/>
    </location>
</feature>
<feature type="transmembrane region" description="Helical" evidence="7">
    <location>
        <begin position="79"/>
        <end position="97"/>
    </location>
</feature>
<feature type="transmembrane region" description="Helical" evidence="7">
    <location>
        <begin position="344"/>
        <end position="364"/>
    </location>
</feature>
<feature type="domain" description="NADH-Ubiquinone oxidoreductase (complex I) chain 5 N-terminal" evidence="9">
    <location>
        <begin position="62"/>
        <end position="108"/>
    </location>
</feature>
<feature type="transmembrane region" description="Helical" evidence="7">
    <location>
        <begin position="427"/>
        <end position="448"/>
    </location>
</feature>
<keyword evidence="3 6" id="KW-0812">Transmembrane</keyword>
<proteinExistence type="predicted"/>
<feature type="transmembrane region" description="Helical" evidence="7">
    <location>
        <begin position="6"/>
        <end position="23"/>
    </location>
</feature>
<dbReference type="PRINTS" id="PR01434">
    <property type="entry name" value="NADHDHGNASE5"/>
</dbReference>
<keyword evidence="11" id="KW-1185">Reference proteome</keyword>
<feature type="transmembrane region" description="Helical" evidence="7">
    <location>
        <begin position="469"/>
        <end position="491"/>
    </location>
</feature>
<evidence type="ECO:0000256" key="1">
    <source>
        <dbReference type="ARBA" id="ARBA00002378"/>
    </source>
</evidence>
<evidence type="ECO:0000256" key="7">
    <source>
        <dbReference type="SAM" id="Phobius"/>
    </source>
</evidence>
<dbReference type="EMBL" id="BAABDF010000007">
    <property type="protein sequence ID" value="GAA3871118.1"/>
    <property type="molecule type" value="Genomic_DNA"/>
</dbReference>
<dbReference type="Pfam" id="PF00361">
    <property type="entry name" value="Proton_antipo_M"/>
    <property type="match status" value="1"/>
</dbReference>
<evidence type="ECO:0000256" key="5">
    <source>
        <dbReference type="ARBA" id="ARBA00023136"/>
    </source>
</evidence>
<dbReference type="InterPro" id="IPR018393">
    <property type="entry name" value="NADHpl_OxRdtase_5_subgr"/>
</dbReference>
<keyword evidence="5 7" id="KW-0472">Membrane</keyword>
<dbReference type="Pfam" id="PF00662">
    <property type="entry name" value="Proton_antipo_N"/>
    <property type="match status" value="1"/>
</dbReference>
<dbReference type="Proteomes" id="UP001399917">
    <property type="component" value="Unassembled WGS sequence"/>
</dbReference>
<dbReference type="InterPro" id="IPR001516">
    <property type="entry name" value="Proton_antipo_N"/>
</dbReference>
<feature type="transmembrane region" description="Helical" evidence="7">
    <location>
        <begin position="118"/>
        <end position="135"/>
    </location>
</feature>
<evidence type="ECO:0000256" key="3">
    <source>
        <dbReference type="ARBA" id="ARBA00022692"/>
    </source>
</evidence>
<comment type="subcellular location">
    <subcellularLocation>
        <location evidence="2">Endomembrane system</location>
        <topology evidence="2">Multi-pass membrane protein</topology>
    </subcellularLocation>
    <subcellularLocation>
        <location evidence="6">Membrane</location>
        <topology evidence="6">Multi-pass membrane protein</topology>
    </subcellularLocation>
</comment>
<evidence type="ECO:0000256" key="2">
    <source>
        <dbReference type="ARBA" id="ARBA00004127"/>
    </source>
</evidence>
<sequence>MEKIILFAPLVGAIIGGFGWRTIGERNAQILTTGLLFLAAFLSWIVFLGFDGETQYIPILKWIESGTLSADWSIRLDRLTAIMLVVVTTVSALVHLYSFGYMAHDENFGDDEAYRARFFAYLSLFTFTMLMLVTADNLVQMFFGWEGVGLASYLLIGFYFKKSSAGAASMKAFIVNRVGDFGFALGIFGLFFLTDAIDMDTIFAKAPELAQTQIHFLWTEWNAANLLAFLLFVGAMGKSAQLFLHTWLPDAMEGPTPVSALIHAATMVTAGVFLVCRMSPLFEYAEATKTFVLYLGAFTAFFAATVGLVQNDIKRVIAYSTCSQLGYMFVAAGAGVYGAAMFHLFTHAFFKAMLFLGAGSVIHAMHHEQDMRNYGGLRKKIPFTFAMMIIGTLAITGVGIPLTYIGFAGYLSKDAIIESAWATADALPFWLLVIAALFTSFYSWRLIFMTFFGKPRGDHHAHDHAHESPLSMTIPLGVLAVGAVLAGMLWVKPFFLDHDKMVSFFQMPHHAETTMDDGHGDDAAMDDHGDAAVVDDHGETLQADAAHGDADEHVATDHAAIGAIYMSEASEAILDKAHHAPVWVKLSPFVAMLLGLGTAWLFYIRNTSLPARLAANQPVLYQFLLNKWYFDEIYDAIFVRPALWLGRFLWKRGDGSTIDGAINGLAMGIVPFFTRLAGRAQSGYIFTYAFTMVLGIALLITWMSIGGGAE</sequence>
<evidence type="ECO:0000256" key="4">
    <source>
        <dbReference type="ARBA" id="ARBA00022989"/>
    </source>
</evidence>
<name>A0ABP7KAL2_9RHOB</name>
<comment type="caution">
    <text evidence="10">The sequence shown here is derived from an EMBL/GenBank/DDBJ whole genome shotgun (WGS) entry which is preliminary data.</text>
</comment>
<dbReference type="RefSeq" id="WP_344847102.1">
    <property type="nucleotide sequence ID" value="NZ_BAABDF010000007.1"/>
</dbReference>
<feature type="transmembrane region" description="Helical" evidence="7">
    <location>
        <begin position="30"/>
        <end position="50"/>
    </location>
</feature>
<feature type="transmembrane region" description="Helical" evidence="7">
    <location>
        <begin position="172"/>
        <end position="193"/>
    </location>
</feature>
<dbReference type="NCBIfam" id="NF005141">
    <property type="entry name" value="PRK06590.1"/>
    <property type="match status" value="1"/>
</dbReference>
<dbReference type="PANTHER" id="PTHR42829">
    <property type="entry name" value="NADH-UBIQUINONE OXIDOREDUCTASE CHAIN 5"/>
    <property type="match status" value="1"/>
</dbReference>
<organism evidence="10 11">
    <name type="scientific">Celeribacter arenosi</name>
    <dbReference type="NCBI Taxonomy" id="792649"/>
    <lineage>
        <taxon>Bacteria</taxon>
        <taxon>Pseudomonadati</taxon>
        <taxon>Pseudomonadota</taxon>
        <taxon>Alphaproteobacteria</taxon>
        <taxon>Rhodobacterales</taxon>
        <taxon>Roseobacteraceae</taxon>
        <taxon>Celeribacter</taxon>
    </lineage>
</organism>
<evidence type="ECO:0000259" key="8">
    <source>
        <dbReference type="Pfam" id="PF00361"/>
    </source>
</evidence>
<feature type="transmembrane region" description="Helical" evidence="7">
    <location>
        <begin position="316"/>
        <end position="338"/>
    </location>
</feature>
<dbReference type="InterPro" id="IPR003945">
    <property type="entry name" value="NU5C-like"/>
</dbReference>
<accession>A0ABP7KAL2</accession>
<dbReference type="Gene3D" id="1.20.5.2700">
    <property type="match status" value="1"/>
</dbReference>
<keyword evidence="4 7" id="KW-1133">Transmembrane helix</keyword>
<feature type="transmembrane region" description="Helical" evidence="7">
    <location>
        <begin position="685"/>
        <end position="705"/>
    </location>
</feature>
<dbReference type="NCBIfam" id="TIGR01974">
    <property type="entry name" value="NDH_I_L"/>
    <property type="match status" value="1"/>
</dbReference>
<reference evidence="11" key="1">
    <citation type="journal article" date="2019" name="Int. J. Syst. Evol. Microbiol.">
        <title>The Global Catalogue of Microorganisms (GCM) 10K type strain sequencing project: providing services to taxonomists for standard genome sequencing and annotation.</title>
        <authorList>
            <consortium name="The Broad Institute Genomics Platform"/>
            <consortium name="The Broad Institute Genome Sequencing Center for Infectious Disease"/>
            <person name="Wu L."/>
            <person name="Ma J."/>
        </authorList>
    </citation>
    <scope>NUCLEOTIDE SEQUENCE [LARGE SCALE GENOMIC DNA]</scope>
    <source>
        <strain evidence="11">JCM 17190</strain>
    </source>
</reference>
<evidence type="ECO:0000313" key="10">
    <source>
        <dbReference type="EMBL" id="GAA3871118.1"/>
    </source>
</evidence>
<feature type="transmembrane region" description="Helical" evidence="7">
    <location>
        <begin position="292"/>
        <end position="309"/>
    </location>
</feature>
<feature type="domain" description="NADH:quinone oxidoreductase/Mrp antiporter transmembrane" evidence="8">
    <location>
        <begin position="135"/>
        <end position="439"/>
    </location>
</feature>
<evidence type="ECO:0000256" key="6">
    <source>
        <dbReference type="RuleBase" id="RU000320"/>
    </source>
</evidence>
<evidence type="ECO:0000259" key="9">
    <source>
        <dbReference type="Pfam" id="PF00662"/>
    </source>
</evidence>
<feature type="transmembrane region" description="Helical" evidence="7">
    <location>
        <begin position="586"/>
        <end position="604"/>
    </location>
</feature>
<feature type="transmembrane region" description="Helical" evidence="7">
    <location>
        <begin position="385"/>
        <end position="407"/>
    </location>
</feature>
<dbReference type="InterPro" id="IPR001750">
    <property type="entry name" value="ND/Mrp_TM"/>
</dbReference>
<evidence type="ECO:0000313" key="11">
    <source>
        <dbReference type="Proteomes" id="UP001399917"/>
    </source>
</evidence>
<comment type="function">
    <text evidence="1">NDH-1 shuttles electrons from NADH, via FMN and iron-sulfur (Fe-S) centers, to quinones in the respiratory chain. The immediate electron acceptor for the enzyme in this species is believed to be ubiquinone. Couples the redox reaction to proton translocation (for every two electrons transferred, four hydrogen ions are translocated across the cytoplasmic membrane), and thus conserves the redox energy in a proton gradient.</text>
</comment>
<dbReference type="PANTHER" id="PTHR42829:SF2">
    <property type="entry name" value="NADH-UBIQUINONE OXIDOREDUCTASE CHAIN 5"/>
    <property type="match status" value="1"/>
</dbReference>